<gene>
    <name evidence="1" type="ORF">X474_06450</name>
</gene>
<dbReference type="Proteomes" id="UP000032233">
    <property type="component" value="Unassembled WGS sequence"/>
</dbReference>
<dbReference type="EMBL" id="AZAC01000008">
    <property type="protein sequence ID" value="KIX14779.1"/>
    <property type="molecule type" value="Genomic_DNA"/>
</dbReference>
<evidence type="ECO:0000313" key="2">
    <source>
        <dbReference type="Proteomes" id="UP000032233"/>
    </source>
</evidence>
<dbReference type="AlphaFoldDB" id="A0A0D2J9F6"/>
<keyword evidence="2" id="KW-1185">Reference proteome</keyword>
<organism evidence="1 2">
    <name type="scientific">Dethiosulfatarculus sandiegensis</name>
    <dbReference type="NCBI Taxonomy" id="1429043"/>
    <lineage>
        <taxon>Bacteria</taxon>
        <taxon>Pseudomonadati</taxon>
        <taxon>Thermodesulfobacteriota</taxon>
        <taxon>Desulfarculia</taxon>
        <taxon>Desulfarculales</taxon>
        <taxon>Desulfarculaceae</taxon>
        <taxon>Dethiosulfatarculus</taxon>
    </lineage>
</organism>
<dbReference type="InParanoid" id="A0A0D2J9F6"/>
<protein>
    <submittedName>
        <fullName evidence="1">Uncharacterized protein</fullName>
    </submittedName>
</protein>
<name>A0A0D2J9F6_9BACT</name>
<proteinExistence type="predicted"/>
<dbReference type="STRING" id="1429043.X474_06450"/>
<sequence length="48" mass="5717">MTGPQLPPGNKSKPQKTERRFKNLWLKLFWPFYKDKDKKDPPTPCSLK</sequence>
<reference evidence="1 2" key="1">
    <citation type="submission" date="2013-11" db="EMBL/GenBank/DDBJ databases">
        <title>Metagenomic analysis of a methanogenic consortium involved in long chain n-alkane degradation.</title>
        <authorList>
            <person name="Davidova I.A."/>
            <person name="Callaghan A.V."/>
            <person name="Wawrik B."/>
            <person name="Pruitt S."/>
            <person name="Marks C."/>
            <person name="Duncan K.E."/>
            <person name="Suflita J.M."/>
        </authorList>
    </citation>
    <scope>NUCLEOTIDE SEQUENCE [LARGE SCALE GENOMIC DNA]</scope>
    <source>
        <strain evidence="1 2">SPR</strain>
    </source>
</reference>
<comment type="caution">
    <text evidence="1">The sequence shown here is derived from an EMBL/GenBank/DDBJ whole genome shotgun (WGS) entry which is preliminary data.</text>
</comment>
<accession>A0A0D2J9F6</accession>
<evidence type="ECO:0000313" key="1">
    <source>
        <dbReference type="EMBL" id="KIX14779.1"/>
    </source>
</evidence>